<accession>A0ABY3RHW5</accession>
<evidence type="ECO:0000313" key="2">
    <source>
        <dbReference type="Proteomes" id="UP001431010"/>
    </source>
</evidence>
<sequence length="161" mass="17660">MRIKPAIAAVVVSGLVVGYAYLRDHPSLTSQLVQTCEKTIMERLAVPSTYQRQSVDASAREVSWDEFFAEPERSVSDSTRKAMIQAARLPPVQFIALIAYQAQDSTGAIIRESATCTFNSLDGSDAPSATAFMKIDGERNVQWAARQPNAATLQRGLRQQP</sequence>
<dbReference type="EMBL" id="CP088156">
    <property type="protein sequence ID" value="UFZ06239.1"/>
    <property type="molecule type" value="Genomic_DNA"/>
</dbReference>
<proteinExistence type="predicted"/>
<protein>
    <submittedName>
        <fullName evidence="1">Uncharacterized protein</fullName>
    </submittedName>
</protein>
<reference evidence="1" key="1">
    <citation type="journal article" date="2024" name="Antonie Van Leeuwenhoek">
        <title>Bradyrhizobium ontarionense sp. nov., a novel bacterial symbiont isolated from Aeschynomene indica (Indian jointvetch), harbours photosynthesis, nitrogen fixation and nitrous oxide (N2O) reductase genes.</title>
        <authorList>
            <person name="Bromfield E.S.P."/>
            <person name="Cloutier S."/>
        </authorList>
    </citation>
    <scope>NUCLEOTIDE SEQUENCE</scope>
    <source>
        <strain evidence="1">A19</strain>
    </source>
</reference>
<keyword evidence="2" id="KW-1185">Reference proteome</keyword>
<organism evidence="1 2">
    <name type="scientific">Bradyrhizobium ontarionense</name>
    <dbReference type="NCBI Taxonomy" id="2898149"/>
    <lineage>
        <taxon>Bacteria</taxon>
        <taxon>Pseudomonadati</taxon>
        <taxon>Pseudomonadota</taxon>
        <taxon>Alphaproteobacteria</taxon>
        <taxon>Hyphomicrobiales</taxon>
        <taxon>Nitrobacteraceae</taxon>
        <taxon>Bradyrhizobium</taxon>
    </lineage>
</organism>
<dbReference type="RefSeq" id="WP_231325174.1">
    <property type="nucleotide sequence ID" value="NZ_CP088156.1"/>
</dbReference>
<gene>
    <name evidence="1" type="ORF">LQG66_08055</name>
</gene>
<name>A0ABY3RHW5_9BRAD</name>
<evidence type="ECO:0000313" key="1">
    <source>
        <dbReference type="EMBL" id="UFZ06239.1"/>
    </source>
</evidence>
<dbReference type="Proteomes" id="UP001431010">
    <property type="component" value="Chromosome"/>
</dbReference>